<dbReference type="AlphaFoldDB" id="A0A4C1V7I4"/>
<reference evidence="1 2" key="1">
    <citation type="journal article" date="2019" name="Commun. Biol.">
        <title>The bagworm genome reveals a unique fibroin gene that provides high tensile strength.</title>
        <authorList>
            <person name="Kono N."/>
            <person name="Nakamura H."/>
            <person name="Ohtoshi R."/>
            <person name="Tomita M."/>
            <person name="Numata K."/>
            <person name="Arakawa K."/>
        </authorList>
    </citation>
    <scope>NUCLEOTIDE SEQUENCE [LARGE SCALE GENOMIC DNA]</scope>
</reference>
<accession>A0A4C1V7I4</accession>
<dbReference type="InterPro" id="IPR036865">
    <property type="entry name" value="CRAL-TRIO_dom_sf"/>
</dbReference>
<gene>
    <name evidence="1" type="ORF">EVAR_25039_1</name>
</gene>
<evidence type="ECO:0000313" key="1">
    <source>
        <dbReference type="EMBL" id="GBP34436.1"/>
    </source>
</evidence>
<dbReference type="SUPFAM" id="SSF46938">
    <property type="entry name" value="CRAL/TRIO N-terminal domain"/>
    <property type="match status" value="1"/>
</dbReference>
<comment type="caution">
    <text evidence="1">The sequence shown here is derived from an EMBL/GenBank/DDBJ whole genome shotgun (WGS) entry which is preliminary data.</text>
</comment>
<name>A0A4C1V7I4_EUMVA</name>
<dbReference type="EMBL" id="BGZK01000288">
    <property type="protein sequence ID" value="GBP34436.1"/>
    <property type="molecule type" value="Genomic_DNA"/>
</dbReference>
<dbReference type="STRING" id="151549.A0A4C1V7I4"/>
<dbReference type="InterPro" id="IPR036273">
    <property type="entry name" value="CRAL/TRIO_N_dom_sf"/>
</dbReference>
<dbReference type="OrthoDB" id="1434354at2759"/>
<protein>
    <submittedName>
        <fullName evidence="1">Uncharacterized protein</fullName>
    </submittedName>
</protein>
<keyword evidence="2" id="KW-1185">Reference proteome</keyword>
<dbReference type="Proteomes" id="UP000299102">
    <property type="component" value="Unassembled WGS sequence"/>
</dbReference>
<organism evidence="1 2">
    <name type="scientific">Eumeta variegata</name>
    <name type="common">Bagworm moth</name>
    <name type="synonym">Eumeta japonica</name>
    <dbReference type="NCBI Taxonomy" id="151549"/>
    <lineage>
        <taxon>Eukaryota</taxon>
        <taxon>Metazoa</taxon>
        <taxon>Ecdysozoa</taxon>
        <taxon>Arthropoda</taxon>
        <taxon>Hexapoda</taxon>
        <taxon>Insecta</taxon>
        <taxon>Pterygota</taxon>
        <taxon>Neoptera</taxon>
        <taxon>Endopterygota</taxon>
        <taxon>Lepidoptera</taxon>
        <taxon>Glossata</taxon>
        <taxon>Ditrysia</taxon>
        <taxon>Tineoidea</taxon>
        <taxon>Psychidae</taxon>
        <taxon>Oiketicinae</taxon>
        <taxon>Eumeta</taxon>
    </lineage>
</organism>
<evidence type="ECO:0000313" key="2">
    <source>
        <dbReference type="Proteomes" id="UP000299102"/>
    </source>
</evidence>
<proteinExistence type="predicted"/>
<dbReference type="Gene3D" id="3.40.525.10">
    <property type="entry name" value="CRAL-TRIO lipid binding domain"/>
    <property type="match status" value="1"/>
</dbReference>
<sequence length="146" mass="16616">MPKDLNQDVAAIKQWLAKEPYLPNDLEELMLKKFLHSCYGSLEQTKKCIEKFFVTRSAMTELYTGRDPLSPRIKTAFSITCSLSVNPFQSMFNSLDRDSYWRFPIRSSAVGCMLKVVGCMLMHVAGKRLSDSFTDTNDIVIPIGLH</sequence>